<dbReference type="RefSeq" id="WP_153022333.1">
    <property type="nucleotide sequence ID" value="NZ_BAABIH010000017.1"/>
</dbReference>
<dbReference type="InterPro" id="IPR009334">
    <property type="entry name" value="DUF993"/>
</dbReference>
<accession>A0A5P9QEA6</accession>
<gene>
    <name evidence="1" type="ORF">KDY119_02314</name>
</gene>
<name>A0A5P9QEA6_9MICO</name>
<dbReference type="Pfam" id="PF06187">
    <property type="entry name" value="DUF993"/>
    <property type="match status" value="1"/>
</dbReference>
<dbReference type="SUPFAM" id="SSF51569">
    <property type="entry name" value="Aldolase"/>
    <property type="match status" value="1"/>
</dbReference>
<sequence>MTRVALPDFDATGRPAGWTGVELGEPGPWTTPHSPITSRIAFAAAHVVPVVGAANVPGAPAVVDWDTTLAARHRIWSYGLGVADAMDTAQRGMGLDWATTQELVRRSAAEARSVGGRIACGAGTDQLDLAAVPDGAAGLRAVSDAYREQLDMVQAAGAQVIVMASRALARVARSADDYLVVYDDVLQHAEGPVILHWLGTMFDPALAGYWGSDDLATATDTFVELVRRHQARVDGVKVSLLDAAHERDLRRRLDALPADGGRVRVYTGDDFHYPELVAGDAEGHSDALLGVFAAIYPAASTALQAIDAGDVEGGRAVLASTQAFGRHVFEAPTFFYKTGIAFWAWLNGFQPGFQLVGGLHGGRSVPHLVDVFRLAGEAGLLLDPSLAVHRLDAFLAVNGVPR</sequence>
<dbReference type="Proteomes" id="UP000326702">
    <property type="component" value="Chromosome"/>
</dbReference>
<dbReference type="AlphaFoldDB" id="A0A5P9QEA6"/>
<evidence type="ECO:0008006" key="3">
    <source>
        <dbReference type="Google" id="ProtNLM"/>
    </source>
</evidence>
<protein>
    <recommendedName>
        <fullName evidence="3">Dihydrodipicolinate synthase family protein</fullName>
    </recommendedName>
</protein>
<evidence type="ECO:0000313" key="1">
    <source>
        <dbReference type="EMBL" id="QFU98795.1"/>
    </source>
</evidence>
<proteinExistence type="predicted"/>
<dbReference type="OrthoDB" id="9805272at2"/>
<reference evidence="1 2" key="1">
    <citation type="submission" date="2019-10" db="EMBL/GenBank/DDBJ databases">
        <title>Genome sequence of Luteimicrobium xylanilyticum HY-24.</title>
        <authorList>
            <person name="Kim D.Y."/>
            <person name="Park H.-Y."/>
        </authorList>
    </citation>
    <scope>NUCLEOTIDE SEQUENCE [LARGE SCALE GENOMIC DNA]</scope>
    <source>
        <strain evidence="1 2">HY-24</strain>
    </source>
</reference>
<dbReference type="KEGG" id="lxl:KDY119_02314"/>
<dbReference type="InterPro" id="IPR013785">
    <property type="entry name" value="Aldolase_TIM"/>
</dbReference>
<organism evidence="1 2">
    <name type="scientific">Luteimicrobium xylanilyticum</name>
    <dbReference type="NCBI Taxonomy" id="1133546"/>
    <lineage>
        <taxon>Bacteria</taxon>
        <taxon>Bacillati</taxon>
        <taxon>Actinomycetota</taxon>
        <taxon>Actinomycetes</taxon>
        <taxon>Micrococcales</taxon>
        <taxon>Luteimicrobium</taxon>
    </lineage>
</organism>
<evidence type="ECO:0000313" key="2">
    <source>
        <dbReference type="Proteomes" id="UP000326702"/>
    </source>
</evidence>
<dbReference type="EMBL" id="CP045529">
    <property type="protein sequence ID" value="QFU98795.1"/>
    <property type="molecule type" value="Genomic_DNA"/>
</dbReference>
<dbReference type="Gene3D" id="3.20.20.70">
    <property type="entry name" value="Aldolase class I"/>
    <property type="match status" value="1"/>
</dbReference>
<keyword evidence="2" id="KW-1185">Reference proteome</keyword>